<evidence type="ECO:0000313" key="3">
    <source>
        <dbReference type="Proteomes" id="UP000297597"/>
    </source>
</evidence>
<organism evidence="2 3">
    <name type="scientific">Pelotomaculum propionicicum</name>
    <dbReference type="NCBI Taxonomy" id="258475"/>
    <lineage>
        <taxon>Bacteria</taxon>
        <taxon>Bacillati</taxon>
        <taxon>Bacillota</taxon>
        <taxon>Clostridia</taxon>
        <taxon>Eubacteriales</taxon>
        <taxon>Desulfotomaculaceae</taxon>
        <taxon>Pelotomaculum</taxon>
    </lineage>
</organism>
<reference evidence="2 3" key="1">
    <citation type="journal article" date="2018" name="Environ. Microbiol.">
        <title>Novel energy conservation strategies and behaviour of Pelotomaculum schinkii driving syntrophic propionate catabolism.</title>
        <authorList>
            <person name="Hidalgo-Ahumada C.A.P."/>
            <person name="Nobu M.K."/>
            <person name="Narihiro T."/>
            <person name="Tamaki H."/>
            <person name="Liu W.T."/>
            <person name="Kamagata Y."/>
            <person name="Stams A.J.M."/>
            <person name="Imachi H."/>
            <person name="Sousa D.Z."/>
        </authorList>
    </citation>
    <scope>NUCLEOTIDE SEQUENCE [LARGE SCALE GENOMIC DNA]</scope>
    <source>
        <strain evidence="2 3">MGP</strain>
    </source>
</reference>
<accession>A0A4Y7RPM0</accession>
<dbReference type="CDD" id="cd05403">
    <property type="entry name" value="NT_KNTase_like"/>
    <property type="match status" value="1"/>
</dbReference>
<dbReference type="PANTHER" id="PTHR43449">
    <property type="entry name" value="NUCLEOTIDYLTRANSFERASE"/>
    <property type="match status" value="1"/>
</dbReference>
<dbReference type="InterPro" id="IPR043519">
    <property type="entry name" value="NT_sf"/>
</dbReference>
<dbReference type="Pfam" id="PF18765">
    <property type="entry name" value="Polbeta"/>
    <property type="match status" value="1"/>
</dbReference>
<proteinExistence type="predicted"/>
<dbReference type="Proteomes" id="UP000297597">
    <property type="component" value="Unassembled WGS sequence"/>
</dbReference>
<gene>
    <name evidence="2" type="ORF">Pmgp_01974</name>
</gene>
<comment type="caution">
    <text evidence="2">The sequence shown here is derived from an EMBL/GenBank/DDBJ whole genome shotgun (WGS) entry which is preliminary data.</text>
</comment>
<keyword evidence="3" id="KW-1185">Reference proteome</keyword>
<dbReference type="SUPFAM" id="SSF81301">
    <property type="entry name" value="Nucleotidyltransferase"/>
    <property type="match status" value="1"/>
</dbReference>
<protein>
    <recommendedName>
        <fullName evidence="1">Polymerase beta nucleotidyltransferase domain-containing protein</fullName>
    </recommendedName>
</protein>
<feature type="domain" description="Polymerase beta nucleotidyltransferase" evidence="1">
    <location>
        <begin position="47"/>
        <end position="133"/>
    </location>
</feature>
<name>A0A4Y7RPM0_9FIRM</name>
<evidence type="ECO:0000259" key="1">
    <source>
        <dbReference type="Pfam" id="PF18765"/>
    </source>
</evidence>
<sequence>MAVEIYEKTWQWLYERRCAHLIPTQLLEQYAMSVSRWIQCEEWSLAFNRNIRVEKAILFGSYAKGNAGKDSDIDIAIISPDFGHDYLEEAVMLKEISEDIDLDISPRPYSLEEYRNGKRGQFLYDEIISKGKLF</sequence>
<dbReference type="InterPro" id="IPR041633">
    <property type="entry name" value="Polbeta"/>
</dbReference>
<dbReference type="AlphaFoldDB" id="A0A4Y7RPM0"/>
<dbReference type="Gene3D" id="3.30.460.10">
    <property type="entry name" value="Beta Polymerase, domain 2"/>
    <property type="match status" value="1"/>
</dbReference>
<dbReference type="EMBL" id="QFFZ01000019">
    <property type="protein sequence ID" value="TEB10958.1"/>
    <property type="molecule type" value="Genomic_DNA"/>
</dbReference>
<dbReference type="PANTHER" id="PTHR43449:SF1">
    <property type="entry name" value="POLYMERASE BETA NUCLEOTIDYLTRANSFERASE DOMAIN-CONTAINING PROTEIN"/>
    <property type="match status" value="1"/>
</dbReference>
<evidence type="ECO:0000313" key="2">
    <source>
        <dbReference type="EMBL" id="TEB10958.1"/>
    </source>
</evidence>